<dbReference type="AlphaFoldDB" id="A0A024G8Z0"/>
<sequence length="109" mass="12394">MTGFGHNWTCTVKLSTWTKCVGIHWPNGKAPRALSYSHGRHENHRRYLIGIASMQPIESKKISERVATYLITTWCTRPLVAITTGSSGMMSTSKFFLSLFLENRAYLEQ</sequence>
<reference evidence="1 2" key="1">
    <citation type="submission" date="2012-05" db="EMBL/GenBank/DDBJ databases">
        <title>Recombination and specialization in a pathogen metapopulation.</title>
        <authorList>
            <person name="Gardiner A."/>
            <person name="Kemen E."/>
            <person name="Schultz-Larsen T."/>
            <person name="MacLean D."/>
            <person name="Van Oosterhout C."/>
            <person name="Jones J.D.G."/>
        </authorList>
    </citation>
    <scope>NUCLEOTIDE SEQUENCE [LARGE SCALE GENOMIC DNA]</scope>
    <source>
        <strain evidence="1 2">Ac Nc2</strain>
    </source>
</reference>
<protein>
    <submittedName>
        <fullName evidence="1">Uncharacterized protein</fullName>
    </submittedName>
</protein>
<evidence type="ECO:0000313" key="1">
    <source>
        <dbReference type="EMBL" id="CCI43139.1"/>
    </source>
</evidence>
<name>A0A024G8Z0_9STRA</name>
<proteinExistence type="predicted"/>
<dbReference type="Proteomes" id="UP000053237">
    <property type="component" value="Unassembled WGS sequence"/>
</dbReference>
<accession>A0A024G8Z0</accession>
<keyword evidence="2" id="KW-1185">Reference proteome</keyword>
<comment type="caution">
    <text evidence="1">The sequence shown here is derived from an EMBL/GenBank/DDBJ whole genome shotgun (WGS) entry which is preliminary data.</text>
</comment>
<evidence type="ECO:0000313" key="2">
    <source>
        <dbReference type="Proteomes" id="UP000053237"/>
    </source>
</evidence>
<organism evidence="1 2">
    <name type="scientific">Albugo candida</name>
    <dbReference type="NCBI Taxonomy" id="65357"/>
    <lineage>
        <taxon>Eukaryota</taxon>
        <taxon>Sar</taxon>
        <taxon>Stramenopiles</taxon>
        <taxon>Oomycota</taxon>
        <taxon>Peronosporomycetes</taxon>
        <taxon>Albuginales</taxon>
        <taxon>Albuginaceae</taxon>
        <taxon>Albugo</taxon>
    </lineage>
</organism>
<dbReference type="InParanoid" id="A0A024G8Z0"/>
<dbReference type="EMBL" id="CAIX01000044">
    <property type="protein sequence ID" value="CCI43139.1"/>
    <property type="molecule type" value="Genomic_DNA"/>
</dbReference>
<gene>
    <name evidence="1" type="ORF">BN9_039230</name>
</gene>